<evidence type="ECO:0000259" key="1">
    <source>
        <dbReference type="Pfam" id="PF07484"/>
    </source>
</evidence>
<feature type="domain" description="Phage tail collar" evidence="1">
    <location>
        <begin position="7"/>
        <end position="63"/>
    </location>
</feature>
<dbReference type="SUPFAM" id="SSF88874">
    <property type="entry name" value="Receptor-binding domain of short tail fibre protein gp12"/>
    <property type="match status" value="1"/>
</dbReference>
<dbReference type="AlphaFoldDB" id="A0A411HN64"/>
<dbReference type="OrthoDB" id="9810174at2"/>
<dbReference type="KEGG" id="xbc:ELE36_16990"/>
<accession>A0A411HN64</accession>
<reference evidence="2 3" key="1">
    <citation type="submission" date="2019-01" db="EMBL/GenBank/DDBJ databases">
        <title>Pseudolysobacter antarctica gen. nov., sp. nov., isolated from Fildes Peninsula, Antarctica.</title>
        <authorList>
            <person name="Wei Z."/>
            <person name="Peng F."/>
        </authorList>
    </citation>
    <scope>NUCLEOTIDE SEQUENCE [LARGE SCALE GENOMIC DNA]</scope>
    <source>
        <strain evidence="2 3">AQ6-296</strain>
    </source>
</reference>
<protein>
    <submittedName>
        <fullName evidence="2">Phage tail protein</fullName>
    </submittedName>
</protein>
<evidence type="ECO:0000313" key="3">
    <source>
        <dbReference type="Proteomes" id="UP000291562"/>
    </source>
</evidence>
<dbReference type="EMBL" id="CP035704">
    <property type="protein sequence ID" value="QBB71918.1"/>
    <property type="molecule type" value="Genomic_DNA"/>
</dbReference>
<dbReference type="Proteomes" id="UP000291562">
    <property type="component" value="Chromosome"/>
</dbReference>
<dbReference type="Gene3D" id="3.90.1340.10">
    <property type="entry name" value="Phage tail collar domain"/>
    <property type="match status" value="1"/>
</dbReference>
<keyword evidence="3" id="KW-1185">Reference proteome</keyword>
<dbReference type="RefSeq" id="WP_129835391.1">
    <property type="nucleotide sequence ID" value="NZ_CP035704.1"/>
</dbReference>
<organism evidence="2 3">
    <name type="scientific">Pseudolysobacter antarcticus</name>
    <dbReference type="NCBI Taxonomy" id="2511995"/>
    <lineage>
        <taxon>Bacteria</taxon>
        <taxon>Pseudomonadati</taxon>
        <taxon>Pseudomonadota</taxon>
        <taxon>Gammaproteobacteria</taxon>
        <taxon>Lysobacterales</taxon>
        <taxon>Rhodanobacteraceae</taxon>
        <taxon>Pseudolysobacter</taxon>
    </lineage>
</organism>
<evidence type="ECO:0000313" key="2">
    <source>
        <dbReference type="EMBL" id="QBB71918.1"/>
    </source>
</evidence>
<dbReference type="InterPro" id="IPR011083">
    <property type="entry name" value="Phage_tail_collar_dom"/>
</dbReference>
<gene>
    <name evidence="2" type="ORF">ELE36_16990</name>
</gene>
<proteinExistence type="predicted"/>
<name>A0A411HN64_9GAMM</name>
<sequence length="175" mass="18484">MSTCFVGQIRMFGGNFVPVGYFPCDGRLVSIAEYEVLYVLIGTTYGGDGVQTFAVPDLRGRAPLHMGGARSGKQYVQGQLAGTENVTLLSAQMPAHTHAFVVNTAVATTASPAGNIPATPSAVQMYDVDVPVVPALAMDPNSISFSGGNLPHDNMQPYLAITFMIAWAGVFPTRN</sequence>
<dbReference type="Pfam" id="PF07484">
    <property type="entry name" value="Collar"/>
    <property type="match status" value="1"/>
</dbReference>
<dbReference type="InterPro" id="IPR037053">
    <property type="entry name" value="Phage_tail_collar_dom_sf"/>
</dbReference>